<name>A0A1G8ZLM9_9FLAO</name>
<proteinExistence type="predicted"/>
<sequence>MSKNLLTIMSCILLLASCKQQNDQKRTYNVEKADEQIPKQKVDIKTVGILLYDGYAPLDAMGPYAVFSELMGSKVFFVGRHRGLIEDAKGMKVQVDSSIADVKQLDILLIPGGFKQTFEATKDKELLDWIKSIDSISTYTTSVCTGAWILGATGLLKDKEATTHWSSKKLLADLYGANVKSLRYTHSGKYWTSAGVTAGLDMSLALINEIKGEKYTK</sequence>
<gene>
    <name evidence="2" type="ORF">SAMN04487935_2652</name>
</gene>
<evidence type="ECO:0000259" key="1">
    <source>
        <dbReference type="Pfam" id="PF01965"/>
    </source>
</evidence>
<protein>
    <submittedName>
        <fullName evidence="2">DJ-1/PfpI family protein</fullName>
    </submittedName>
</protein>
<dbReference type="InterPro" id="IPR029062">
    <property type="entry name" value="Class_I_gatase-like"/>
</dbReference>
<dbReference type="PANTHER" id="PTHR43130">
    <property type="entry name" value="ARAC-FAMILY TRANSCRIPTIONAL REGULATOR"/>
    <property type="match status" value="1"/>
</dbReference>
<organism evidence="2 3">
    <name type="scientific">Flavobacterium noncentrifugens</name>
    <dbReference type="NCBI Taxonomy" id="1128970"/>
    <lineage>
        <taxon>Bacteria</taxon>
        <taxon>Pseudomonadati</taxon>
        <taxon>Bacteroidota</taxon>
        <taxon>Flavobacteriia</taxon>
        <taxon>Flavobacteriales</taxon>
        <taxon>Flavobacteriaceae</taxon>
        <taxon>Flavobacterium</taxon>
    </lineage>
</organism>
<evidence type="ECO:0000313" key="3">
    <source>
        <dbReference type="Proteomes" id="UP000199580"/>
    </source>
</evidence>
<dbReference type="Pfam" id="PF01965">
    <property type="entry name" value="DJ-1_PfpI"/>
    <property type="match status" value="1"/>
</dbReference>
<dbReference type="Proteomes" id="UP000199580">
    <property type="component" value="Unassembled WGS sequence"/>
</dbReference>
<dbReference type="EMBL" id="FNEZ01000004">
    <property type="protein sequence ID" value="SDK15948.1"/>
    <property type="molecule type" value="Genomic_DNA"/>
</dbReference>
<dbReference type="RefSeq" id="WP_217639574.1">
    <property type="nucleotide sequence ID" value="NZ_BKAI01000019.1"/>
</dbReference>
<dbReference type="PROSITE" id="PS51257">
    <property type="entry name" value="PROKAR_LIPOPROTEIN"/>
    <property type="match status" value="1"/>
</dbReference>
<feature type="domain" description="DJ-1/PfpI" evidence="1">
    <location>
        <begin position="45"/>
        <end position="208"/>
    </location>
</feature>
<keyword evidence="3" id="KW-1185">Reference proteome</keyword>
<reference evidence="2 3" key="1">
    <citation type="submission" date="2016-10" db="EMBL/GenBank/DDBJ databases">
        <authorList>
            <person name="de Groot N.N."/>
        </authorList>
    </citation>
    <scope>NUCLEOTIDE SEQUENCE [LARGE SCALE GENOMIC DNA]</scope>
    <source>
        <strain evidence="2 3">CGMCC 1.10076</strain>
    </source>
</reference>
<dbReference type="Gene3D" id="3.40.50.880">
    <property type="match status" value="1"/>
</dbReference>
<accession>A0A1G8ZLM9</accession>
<dbReference type="STRING" id="1128970.SAMN04487935_2652"/>
<dbReference type="SUPFAM" id="SSF52317">
    <property type="entry name" value="Class I glutamine amidotransferase-like"/>
    <property type="match status" value="1"/>
</dbReference>
<evidence type="ECO:0000313" key="2">
    <source>
        <dbReference type="EMBL" id="SDK15948.1"/>
    </source>
</evidence>
<dbReference type="InterPro" id="IPR052158">
    <property type="entry name" value="INH-QAR"/>
</dbReference>
<dbReference type="PANTHER" id="PTHR43130:SF3">
    <property type="entry name" value="HTH-TYPE TRANSCRIPTIONAL REGULATOR RV1931C"/>
    <property type="match status" value="1"/>
</dbReference>
<dbReference type="AlphaFoldDB" id="A0A1G8ZLM9"/>
<dbReference type="InterPro" id="IPR002818">
    <property type="entry name" value="DJ-1/PfpI"/>
</dbReference>
<dbReference type="CDD" id="cd03139">
    <property type="entry name" value="GATase1_PfpI_2"/>
    <property type="match status" value="1"/>
</dbReference>